<keyword evidence="1" id="KW-1133">Transmembrane helix</keyword>
<keyword evidence="1" id="KW-0472">Membrane</keyword>
<dbReference type="Proteomes" id="UP001500620">
    <property type="component" value="Unassembled WGS sequence"/>
</dbReference>
<keyword evidence="1" id="KW-0812">Transmembrane</keyword>
<feature type="transmembrane region" description="Helical" evidence="1">
    <location>
        <begin position="94"/>
        <end position="114"/>
    </location>
</feature>
<evidence type="ECO:0000313" key="3">
    <source>
        <dbReference type="Proteomes" id="UP001500620"/>
    </source>
</evidence>
<feature type="transmembrane region" description="Helical" evidence="1">
    <location>
        <begin position="17"/>
        <end position="39"/>
    </location>
</feature>
<proteinExistence type="predicted"/>
<accession>A0ABP8DD59</accession>
<feature type="transmembrane region" description="Helical" evidence="1">
    <location>
        <begin position="288"/>
        <end position="307"/>
    </location>
</feature>
<feature type="transmembrane region" description="Helical" evidence="1">
    <location>
        <begin position="245"/>
        <end position="267"/>
    </location>
</feature>
<comment type="caution">
    <text evidence="2">The sequence shown here is derived from an EMBL/GenBank/DDBJ whole genome shotgun (WGS) entry which is preliminary data.</text>
</comment>
<sequence>MRAAVDVVRTGRARRGAAWAGCAAACWSLGYAILGLYWWSGGAGFPFARIDDNHRSGSILEGSDVAVVAPLMALLGLGGAAVAVYMALARRAVRGSWAVIGFGWAMAAGLALVLPDYSLLAFVAFAPLLLVFVFTGVPGPQDGIGDIMYWHRTNLMILFAGGLLWAWAAVTYRRRIRGACVRCGRVEGHASGPERVDLLRWGRRAVLVAVLAPVPYEITRIAWFFGLPLGIPHDFLTMMQDTPGMLEVGLGCALASIGGGILTRGLVSRWGEFYPRWMFWRAGRRVPPMLAVVPAAVVAVALVPAGLMNLRLPTTADTWAVSAPGVLWTVWGVALGAATLAYHLRRRPPCRRCGRGRLDPGEHKT</sequence>
<evidence type="ECO:0000256" key="1">
    <source>
        <dbReference type="SAM" id="Phobius"/>
    </source>
</evidence>
<feature type="transmembrane region" description="Helical" evidence="1">
    <location>
        <begin position="65"/>
        <end position="88"/>
    </location>
</feature>
<gene>
    <name evidence="2" type="ORF">GCM10022255_052640</name>
</gene>
<organism evidence="2 3">
    <name type="scientific">Dactylosporangium darangshiense</name>
    <dbReference type="NCBI Taxonomy" id="579108"/>
    <lineage>
        <taxon>Bacteria</taxon>
        <taxon>Bacillati</taxon>
        <taxon>Actinomycetota</taxon>
        <taxon>Actinomycetes</taxon>
        <taxon>Micromonosporales</taxon>
        <taxon>Micromonosporaceae</taxon>
        <taxon>Dactylosporangium</taxon>
    </lineage>
</organism>
<feature type="transmembrane region" description="Helical" evidence="1">
    <location>
        <begin position="319"/>
        <end position="342"/>
    </location>
</feature>
<feature type="transmembrane region" description="Helical" evidence="1">
    <location>
        <begin position="205"/>
        <end position="225"/>
    </location>
</feature>
<name>A0ABP8DD59_9ACTN</name>
<dbReference type="EMBL" id="BAABAT010000015">
    <property type="protein sequence ID" value="GAA4253120.1"/>
    <property type="molecule type" value="Genomic_DNA"/>
</dbReference>
<reference evidence="3" key="1">
    <citation type="journal article" date="2019" name="Int. J. Syst. Evol. Microbiol.">
        <title>The Global Catalogue of Microorganisms (GCM) 10K type strain sequencing project: providing services to taxonomists for standard genome sequencing and annotation.</title>
        <authorList>
            <consortium name="The Broad Institute Genomics Platform"/>
            <consortium name="The Broad Institute Genome Sequencing Center for Infectious Disease"/>
            <person name="Wu L."/>
            <person name="Ma J."/>
        </authorList>
    </citation>
    <scope>NUCLEOTIDE SEQUENCE [LARGE SCALE GENOMIC DNA]</scope>
    <source>
        <strain evidence="3">JCM 17441</strain>
    </source>
</reference>
<feature type="transmembrane region" description="Helical" evidence="1">
    <location>
        <begin position="149"/>
        <end position="168"/>
    </location>
</feature>
<evidence type="ECO:0000313" key="2">
    <source>
        <dbReference type="EMBL" id="GAA4253120.1"/>
    </source>
</evidence>
<evidence type="ECO:0008006" key="4">
    <source>
        <dbReference type="Google" id="ProtNLM"/>
    </source>
</evidence>
<protein>
    <recommendedName>
        <fullName evidence="4">NYN domain-containing protein</fullName>
    </recommendedName>
</protein>
<keyword evidence="3" id="KW-1185">Reference proteome</keyword>